<evidence type="ECO:0000256" key="2">
    <source>
        <dbReference type="SAM" id="Phobius"/>
    </source>
</evidence>
<accession>A0A1E7EJM7</accession>
<feature type="transmembrane region" description="Helical" evidence="2">
    <location>
        <begin position="20"/>
        <end position="38"/>
    </location>
</feature>
<feature type="transmembrane region" description="Helical" evidence="2">
    <location>
        <begin position="44"/>
        <end position="62"/>
    </location>
</feature>
<reference evidence="3 4" key="1">
    <citation type="submission" date="2016-09" db="EMBL/GenBank/DDBJ databases">
        <title>Extensive genetic diversity and differential bi-allelic expression allows diatom success in the polar Southern Ocean.</title>
        <authorList>
            <consortium name="DOE Joint Genome Institute"/>
            <person name="Mock T."/>
            <person name="Otillar R.P."/>
            <person name="Strauss J."/>
            <person name="Dupont C."/>
            <person name="Frickenhaus S."/>
            <person name="Maumus F."/>
            <person name="Mcmullan M."/>
            <person name="Sanges R."/>
            <person name="Schmutz J."/>
            <person name="Toseland A."/>
            <person name="Valas R."/>
            <person name="Veluchamy A."/>
            <person name="Ward B.J."/>
            <person name="Allen A."/>
            <person name="Barry K."/>
            <person name="Falciatore A."/>
            <person name="Ferrante M."/>
            <person name="Fortunato A.E."/>
            <person name="Gloeckner G."/>
            <person name="Gruber A."/>
            <person name="Hipkin R."/>
            <person name="Janech M."/>
            <person name="Kroth P."/>
            <person name="Leese F."/>
            <person name="Lindquist E."/>
            <person name="Lyon B.R."/>
            <person name="Martin J."/>
            <person name="Mayer C."/>
            <person name="Parker M."/>
            <person name="Quesneville H."/>
            <person name="Raymond J."/>
            <person name="Uhlig C."/>
            <person name="Valentin K.U."/>
            <person name="Worden A.Z."/>
            <person name="Armbrust E.V."/>
            <person name="Bowler C."/>
            <person name="Green B."/>
            <person name="Moulton V."/>
            <person name="Van Oosterhout C."/>
            <person name="Grigoriev I."/>
        </authorList>
    </citation>
    <scope>NUCLEOTIDE SEQUENCE [LARGE SCALE GENOMIC DNA]</scope>
    <source>
        <strain evidence="3 4">CCMP1102</strain>
    </source>
</reference>
<keyword evidence="2" id="KW-0812">Transmembrane</keyword>
<dbReference type="AlphaFoldDB" id="A0A1E7EJM7"/>
<proteinExistence type="predicted"/>
<keyword evidence="2" id="KW-1133">Transmembrane helix</keyword>
<evidence type="ECO:0000313" key="3">
    <source>
        <dbReference type="EMBL" id="OEU06080.1"/>
    </source>
</evidence>
<dbReference type="KEGG" id="fcy:FRACYDRAFT_256497"/>
<gene>
    <name evidence="3" type="ORF">FRACYDRAFT_256497</name>
</gene>
<sequence length="220" mass="24151">MSATTQTETSSSSSRFVRTAHGGLMAPPVVLPIMYLLLVYYREIPFWDCFFSIAYPLYLCLANRFRFDSNKRQIALRTSKGTGSPSDRSGGGTPSIHAGVPDHDGNDGQRTGISSVAAGNGSARIQRLSHVIPEDVASDGVANVRLWQQQRSSSSSSRNNYYHHHRLGDVAFGAGGFEHNLLDLQHVHHPTAAGCAALSRQRTLSRAFQRLVVLHDSFRE</sequence>
<evidence type="ECO:0000256" key="1">
    <source>
        <dbReference type="SAM" id="MobiDB-lite"/>
    </source>
</evidence>
<name>A0A1E7EJM7_9STRA</name>
<keyword evidence="2" id="KW-0472">Membrane</keyword>
<dbReference type="Proteomes" id="UP000095751">
    <property type="component" value="Unassembled WGS sequence"/>
</dbReference>
<organism evidence="3 4">
    <name type="scientific">Fragilariopsis cylindrus CCMP1102</name>
    <dbReference type="NCBI Taxonomy" id="635003"/>
    <lineage>
        <taxon>Eukaryota</taxon>
        <taxon>Sar</taxon>
        <taxon>Stramenopiles</taxon>
        <taxon>Ochrophyta</taxon>
        <taxon>Bacillariophyta</taxon>
        <taxon>Bacillariophyceae</taxon>
        <taxon>Bacillariophycidae</taxon>
        <taxon>Bacillariales</taxon>
        <taxon>Bacillariaceae</taxon>
        <taxon>Fragilariopsis</taxon>
    </lineage>
</organism>
<dbReference type="EMBL" id="KV784429">
    <property type="protein sequence ID" value="OEU06080.1"/>
    <property type="molecule type" value="Genomic_DNA"/>
</dbReference>
<dbReference type="InParanoid" id="A0A1E7EJM7"/>
<feature type="region of interest" description="Disordered" evidence="1">
    <location>
        <begin position="76"/>
        <end position="115"/>
    </location>
</feature>
<keyword evidence="4" id="KW-1185">Reference proteome</keyword>
<protein>
    <submittedName>
        <fullName evidence="3">Uncharacterized protein</fullName>
    </submittedName>
</protein>
<evidence type="ECO:0000313" key="4">
    <source>
        <dbReference type="Proteomes" id="UP000095751"/>
    </source>
</evidence>